<gene>
    <name evidence="5" type="ORF">RI844_12335</name>
</gene>
<dbReference type="SUPFAM" id="SSF51011">
    <property type="entry name" value="Glycosyl hydrolase domain"/>
    <property type="match status" value="1"/>
</dbReference>
<evidence type="ECO:0000256" key="2">
    <source>
        <dbReference type="ARBA" id="ARBA00022801"/>
    </source>
</evidence>
<dbReference type="Pfam" id="PF01229">
    <property type="entry name" value="Glyco_hydro_39"/>
    <property type="match status" value="1"/>
</dbReference>
<dbReference type="PANTHER" id="PTHR12631:SF10">
    <property type="entry name" value="BETA-XYLOSIDASE-LIKE PROTEIN-RELATED"/>
    <property type="match status" value="1"/>
</dbReference>
<dbReference type="PRINTS" id="PR00745">
    <property type="entry name" value="GLHYDRLASE39"/>
</dbReference>
<sequence>MTSVSNKEINIDGESTKFDRYFQSSIGSCHAYLTLREDFRKHVRTVQQQIGFNSLRCHGIFHDWVGVYKEVEGKPAYNFQNVNKIYDFFLEQGLRPYVELSFMPSALASDESTIFHYQANISPPKDLTLWSDMITAFVSHLINRYGEEEVRQWYFEVWNEPDLKDLFWSGSQADYFELYRHTVTAIKTIDPSLKVGGPSTSKNLWIKEIIDFCEENNLPIDFISTHHYCADAALETDANVFNLEYRGQKAMLSDVLETVRLVRNSTFSKAEIHYSEWNVSPCHEDRYGKDSEFTAAFLLQTLKDLSGVVDSYSFWCLSDIFEETGPGNSPYSGKYGLVNMHGIKKAAFHAYEFLAKLYDNVLPGTGDSNWVTRSKSGNIRVLSWNFNEPISVDFNGADYVLDEQDKEESFALTQVSGQYKIKGYRVDKLVGNSYRSWQAMDSPEYLSTKQVNELIESSEPALFLEQTVECDGELTLKHLLTPCAIVFYDIEKLN</sequence>
<dbReference type="InterPro" id="IPR051923">
    <property type="entry name" value="Glycosyl_Hydrolase_39"/>
</dbReference>
<dbReference type="EMBL" id="CP136600">
    <property type="protein sequence ID" value="WOH36157.1"/>
    <property type="molecule type" value="Genomic_DNA"/>
</dbReference>
<dbReference type="InterPro" id="IPR049166">
    <property type="entry name" value="GH39_cat"/>
</dbReference>
<evidence type="ECO:0000256" key="3">
    <source>
        <dbReference type="ARBA" id="ARBA00023295"/>
    </source>
</evidence>
<keyword evidence="2" id="KW-0378">Hydrolase</keyword>
<accession>A0ABZ0GKR5</accession>
<dbReference type="PROSITE" id="PS01027">
    <property type="entry name" value="GLYCOSYL_HYDROL_F39"/>
    <property type="match status" value="1"/>
</dbReference>
<reference evidence="5 6" key="1">
    <citation type="submission" date="2023-09" db="EMBL/GenBank/DDBJ databases">
        <authorList>
            <person name="Qi X."/>
        </authorList>
    </citation>
    <scope>NUCLEOTIDE SEQUENCE [LARGE SCALE GENOMIC DNA]</scope>
    <source>
        <strain evidence="5 6">S1-1</strain>
    </source>
</reference>
<feature type="domain" description="Glycosyl hydrolases family 39 N-terminal catalytic" evidence="4">
    <location>
        <begin position="11"/>
        <end position="474"/>
    </location>
</feature>
<dbReference type="Gene3D" id="2.60.40.1500">
    <property type="entry name" value="Glycosyl hydrolase domain, family 39"/>
    <property type="match status" value="1"/>
</dbReference>
<proteinExistence type="inferred from homology"/>
<dbReference type="RefSeq" id="WP_348394971.1">
    <property type="nucleotide sequence ID" value="NZ_CP136600.1"/>
</dbReference>
<dbReference type="Proteomes" id="UP001301442">
    <property type="component" value="Chromosome"/>
</dbReference>
<comment type="similarity">
    <text evidence="1">Belongs to the glycosyl hydrolase 39 family.</text>
</comment>
<name>A0ABZ0GKR5_9GAMM</name>
<keyword evidence="3" id="KW-0326">Glycosidase</keyword>
<dbReference type="SUPFAM" id="SSF51445">
    <property type="entry name" value="(Trans)glycosidases"/>
    <property type="match status" value="1"/>
</dbReference>
<dbReference type="Gene3D" id="3.20.20.80">
    <property type="entry name" value="Glycosidases"/>
    <property type="match status" value="1"/>
</dbReference>
<organism evidence="5 6">
    <name type="scientific">Thalassotalea fonticola</name>
    <dbReference type="NCBI Taxonomy" id="3065649"/>
    <lineage>
        <taxon>Bacteria</taxon>
        <taxon>Pseudomonadati</taxon>
        <taxon>Pseudomonadota</taxon>
        <taxon>Gammaproteobacteria</taxon>
        <taxon>Alteromonadales</taxon>
        <taxon>Colwelliaceae</taxon>
        <taxon>Thalassotalea</taxon>
    </lineage>
</organism>
<protein>
    <recommendedName>
        <fullName evidence="4">Glycosyl hydrolases family 39 N-terminal catalytic domain-containing protein</fullName>
    </recommendedName>
</protein>
<dbReference type="InterPro" id="IPR000514">
    <property type="entry name" value="Glyco_hydro_39"/>
</dbReference>
<evidence type="ECO:0000313" key="5">
    <source>
        <dbReference type="EMBL" id="WOH36157.1"/>
    </source>
</evidence>
<dbReference type="InterPro" id="IPR017853">
    <property type="entry name" value="GH"/>
</dbReference>
<evidence type="ECO:0000259" key="4">
    <source>
        <dbReference type="Pfam" id="PF01229"/>
    </source>
</evidence>
<dbReference type="PANTHER" id="PTHR12631">
    <property type="entry name" value="ALPHA-L-IDURONIDASE"/>
    <property type="match status" value="1"/>
</dbReference>
<keyword evidence="6" id="KW-1185">Reference proteome</keyword>
<dbReference type="InterPro" id="IPR049165">
    <property type="entry name" value="GH39_as"/>
</dbReference>
<evidence type="ECO:0000256" key="1">
    <source>
        <dbReference type="ARBA" id="ARBA00008875"/>
    </source>
</evidence>
<evidence type="ECO:0000313" key="6">
    <source>
        <dbReference type="Proteomes" id="UP001301442"/>
    </source>
</evidence>